<evidence type="ECO:0000313" key="1">
    <source>
        <dbReference type="EMBL" id="KAJ3525921.1"/>
    </source>
</evidence>
<organism evidence="1 2">
    <name type="scientific">Fusarium decemcellulare</name>
    <dbReference type="NCBI Taxonomy" id="57161"/>
    <lineage>
        <taxon>Eukaryota</taxon>
        <taxon>Fungi</taxon>
        <taxon>Dikarya</taxon>
        <taxon>Ascomycota</taxon>
        <taxon>Pezizomycotina</taxon>
        <taxon>Sordariomycetes</taxon>
        <taxon>Hypocreomycetidae</taxon>
        <taxon>Hypocreales</taxon>
        <taxon>Nectriaceae</taxon>
        <taxon>Fusarium</taxon>
        <taxon>Fusarium decemcellulare species complex</taxon>
    </lineage>
</organism>
<dbReference type="Proteomes" id="UP001148629">
    <property type="component" value="Unassembled WGS sequence"/>
</dbReference>
<keyword evidence="2" id="KW-1185">Reference proteome</keyword>
<accession>A0ACC1RT83</accession>
<proteinExistence type="predicted"/>
<reference evidence="1" key="1">
    <citation type="submission" date="2022-08" db="EMBL/GenBank/DDBJ databases">
        <title>Genome Sequence of Fusarium decemcellulare.</title>
        <authorList>
            <person name="Buettner E."/>
        </authorList>
    </citation>
    <scope>NUCLEOTIDE SEQUENCE</scope>
    <source>
        <strain evidence="1">Babe19</strain>
    </source>
</reference>
<protein>
    <submittedName>
        <fullName evidence="1">Uncharacterized protein</fullName>
    </submittedName>
</protein>
<evidence type="ECO:0000313" key="2">
    <source>
        <dbReference type="Proteomes" id="UP001148629"/>
    </source>
</evidence>
<gene>
    <name evidence="1" type="ORF">NM208_g11430</name>
</gene>
<sequence length="152" mass="16690">MKISYFSVGLLALFSPLAAAWSKEDREIFRIRDEISRFEPDPAATFYDILGVSSSASLDDITKAYRLKTRRAPNLLLLLRSRPPSRRLARPRRASRSLLTSCAALSVTDTTTSSPMASRSGRAPTTTTTDTDPAWVLSWLAYSSLSAVASTT</sequence>
<dbReference type="EMBL" id="JANRMS010001827">
    <property type="protein sequence ID" value="KAJ3525921.1"/>
    <property type="molecule type" value="Genomic_DNA"/>
</dbReference>
<comment type="caution">
    <text evidence="1">The sequence shown here is derived from an EMBL/GenBank/DDBJ whole genome shotgun (WGS) entry which is preliminary data.</text>
</comment>
<name>A0ACC1RT83_9HYPO</name>